<gene>
    <name evidence="2" type="ORF">SLS63_007432</name>
</gene>
<dbReference type="EMBL" id="JAKNSF020000041">
    <property type="protein sequence ID" value="KAK7726814.1"/>
    <property type="molecule type" value="Genomic_DNA"/>
</dbReference>
<evidence type="ECO:0000313" key="2">
    <source>
        <dbReference type="EMBL" id="KAK7726814.1"/>
    </source>
</evidence>
<proteinExistence type="predicted"/>
<name>A0ABR1P5D1_DIAER</name>
<dbReference type="CDD" id="cd09917">
    <property type="entry name" value="F-box_SF"/>
    <property type="match status" value="1"/>
</dbReference>
<keyword evidence="3" id="KW-1185">Reference proteome</keyword>
<dbReference type="Pfam" id="PF00646">
    <property type="entry name" value="F-box"/>
    <property type="match status" value="1"/>
</dbReference>
<evidence type="ECO:0000313" key="3">
    <source>
        <dbReference type="Proteomes" id="UP001430848"/>
    </source>
</evidence>
<dbReference type="Proteomes" id="UP001430848">
    <property type="component" value="Unassembled WGS sequence"/>
</dbReference>
<protein>
    <recommendedName>
        <fullName evidence="1">F-box domain-containing protein</fullName>
    </recommendedName>
</protein>
<comment type="caution">
    <text evidence="2">The sequence shown here is derived from an EMBL/GenBank/DDBJ whole genome shotgun (WGS) entry which is preliminary data.</text>
</comment>
<evidence type="ECO:0000259" key="1">
    <source>
        <dbReference type="PROSITE" id="PS50181"/>
    </source>
</evidence>
<organism evidence="2 3">
    <name type="scientific">Diaporthe eres</name>
    <name type="common">Phomopsis oblonga</name>
    <dbReference type="NCBI Taxonomy" id="83184"/>
    <lineage>
        <taxon>Eukaryota</taxon>
        <taxon>Fungi</taxon>
        <taxon>Dikarya</taxon>
        <taxon>Ascomycota</taxon>
        <taxon>Pezizomycotina</taxon>
        <taxon>Sordariomycetes</taxon>
        <taxon>Sordariomycetidae</taxon>
        <taxon>Diaporthales</taxon>
        <taxon>Diaporthaceae</taxon>
        <taxon>Diaporthe</taxon>
        <taxon>Diaporthe eres species complex</taxon>
    </lineage>
</organism>
<reference evidence="2 3" key="1">
    <citation type="submission" date="2024-02" db="EMBL/GenBank/DDBJ databases">
        <title>De novo assembly and annotation of 12 fungi associated with fruit tree decline syndrome in Ontario, Canada.</title>
        <authorList>
            <person name="Sulman M."/>
            <person name="Ellouze W."/>
            <person name="Ilyukhin E."/>
        </authorList>
    </citation>
    <scope>NUCLEOTIDE SEQUENCE [LARGE SCALE GENOMIC DNA]</scope>
    <source>
        <strain evidence="2 3">M169</strain>
    </source>
</reference>
<feature type="domain" description="F-box" evidence="1">
    <location>
        <begin position="35"/>
        <end position="83"/>
    </location>
</feature>
<dbReference type="InterPro" id="IPR001810">
    <property type="entry name" value="F-box_dom"/>
</dbReference>
<sequence length="422" mass="48553">MGCFTVKVGIMACEILEESLCGSQLSTSREAERFEPGVLRVPVELIMKIIELMDFRSVLSLIRVNKRFKEIYDGNRGHILLSILETELSPFGEALQIVTFKPEDIDVPLGPCLRRRIYHKNKLVCEGESLQPGEDDHVLLPPAGLDNEHFERLLRLFETVKAWEQLFPRYRFQPASDCRELHPCEAKRLRAALYRWMSYAQFFHGDLPRPNNFVPQQRSTDIRCKRLRLLSDHELHELDDLWETVHCMNQDYSISREEAERIGFGTSRLSLVRAAFSWSDSTFVDFDTNANSAIVDTFLKLSPAEILSFATNKSTYTRDRLVREVCLAHPSILLDRQSLGHALSVVKDERDEDDDAEPAVSCLKAFKDLKNGDSGGILDFRFRDEEIRGDWSREGQRALSWSVQEEADFGIRVVMNRGRLEP</sequence>
<accession>A0ABR1P5D1</accession>
<dbReference type="PROSITE" id="PS50181">
    <property type="entry name" value="FBOX"/>
    <property type="match status" value="1"/>
</dbReference>